<evidence type="ECO:0000256" key="10">
    <source>
        <dbReference type="HAMAP-Rule" id="MF_00454"/>
    </source>
</evidence>
<dbReference type="GO" id="GO:0005886">
    <property type="term" value="C:plasma membrane"/>
    <property type="evidence" value="ECO:0007669"/>
    <property type="project" value="UniProtKB-SubCell"/>
</dbReference>
<dbReference type="HAMAP" id="MF_00454">
    <property type="entry name" value="FluC"/>
    <property type="match status" value="1"/>
</dbReference>
<dbReference type="NCBIfam" id="TIGR00494">
    <property type="entry name" value="crcB"/>
    <property type="match status" value="1"/>
</dbReference>
<comment type="caution">
    <text evidence="10">Lacks conserved residue(s) required for the propagation of feature annotation.</text>
</comment>
<accession>A0A2T2WY80</accession>
<feature type="transmembrane region" description="Helical" evidence="10">
    <location>
        <begin position="33"/>
        <end position="52"/>
    </location>
</feature>
<evidence type="ECO:0000256" key="7">
    <source>
        <dbReference type="ARBA" id="ARBA00035120"/>
    </source>
</evidence>
<dbReference type="EMBL" id="PXYT01000028">
    <property type="protein sequence ID" value="PSR27207.1"/>
    <property type="molecule type" value="Genomic_DNA"/>
</dbReference>
<feature type="transmembrane region" description="Helical" evidence="10">
    <location>
        <begin position="59"/>
        <end position="78"/>
    </location>
</feature>
<dbReference type="PANTHER" id="PTHR28259:SF1">
    <property type="entry name" value="FLUORIDE EXPORT PROTEIN 1-RELATED"/>
    <property type="match status" value="1"/>
</dbReference>
<dbReference type="Pfam" id="PF02537">
    <property type="entry name" value="CRCB"/>
    <property type="match status" value="1"/>
</dbReference>
<evidence type="ECO:0000256" key="4">
    <source>
        <dbReference type="ARBA" id="ARBA00022989"/>
    </source>
</evidence>
<evidence type="ECO:0000313" key="12">
    <source>
        <dbReference type="Proteomes" id="UP000242699"/>
    </source>
</evidence>
<keyword evidence="5 10" id="KW-0472">Membrane</keyword>
<evidence type="ECO:0000256" key="5">
    <source>
        <dbReference type="ARBA" id="ARBA00023136"/>
    </source>
</evidence>
<reference evidence="11 12" key="1">
    <citation type="journal article" date="2014" name="BMC Genomics">
        <title>Comparison of environmental and isolate Sulfobacillus genomes reveals diverse carbon, sulfur, nitrogen, and hydrogen metabolisms.</title>
        <authorList>
            <person name="Justice N.B."/>
            <person name="Norman A."/>
            <person name="Brown C.T."/>
            <person name="Singh A."/>
            <person name="Thomas B.C."/>
            <person name="Banfield J.F."/>
        </authorList>
    </citation>
    <scope>NUCLEOTIDE SEQUENCE [LARGE SCALE GENOMIC DNA]</scope>
    <source>
        <strain evidence="11">AMDSBA1</strain>
    </source>
</reference>
<evidence type="ECO:0000256" key="8">
    <source>
        <dbReference type="ARBA" id="ARBA00035585"/>
    </source>
</evidence>
<comment type="similarity">
    <text evidence="7 10">Belongs to the fluoride channel Fluc/FEX (TC 1.A.43) family.</text>
</comment>
<sequence>MNDLIIFIGGFLGSVARFQVGRWIGQRTSGGFPFGTLFINTLGCMAIGVIAARLSPGGGLYKFLDIGFVAAFTTFSTFSYETWRLLEEKLMSWAFLNIVLNMGLGLTGVEVGLLLGRL</sequence>
<keyword evidence="4 10" id="KW-1133">Transmembrane helix</keyword>
<dbReference type="GO" id="GO:0140114">
    <property type="term" value="P:cellular detoxification of fluoride"/>
    <property type="evidence" value="ECO:0007669"/>
    <property type="project" value="UniProtKB-UniRule"/>
</dbReference>
<evidence type="ECO:0000256" key="6">
    <source>
        <dbReference type="ARBA" id="ARBA00023303"/>
    </source>
</evidence>
<protein>
    <recommendedName>
        <fullName evidence="10">Fluoride-specific ion channel FluC</fullName>
    </recommendedName>
</protein>
<evidence type="ECO:0000256" key="3">
    <source>
        <dbReference type="ARBA" id="ARBA00022692"/>
    </source>
</evidence>
<keyword evidence="3 10" id="KW-0812">Transmembrane</keyword>
<keyword evidence="6 10" id="KW-0407">Ion channel</keyword>
<dbReference type="PANTHER" id="PTHR28259">
    <property type="entry name" value="FLUORIDE EXPORT PROTEIN 1-RELATED"/>
    <property type="match status" value="1"/>
</dbReference>
<gene>
    <name evidence="10 11" type="primary">crcB</name>
    <name evidence="10" type="synonym">fluC</name>
    <name evidence="11" type="ORF">C7B43_12165</name>
</gene>
<comment type="caution">
    <text evidence="11">The sequence shown here is derived from an EMBL/GenBank/DDBJ whole genome shotgun (WGS) entry which is preliminary data.</text>
</comment>
<organism evidence="11 12">
    <name type="scientific">Sulfobacillus benefaciens</name>
    <dbReference type="NCBI Taxonomy" id="453960"/>
    <lineage>
        <taxon>Bacteria</taxon>
        <taxon>Bacillati</taxon>
        <taxon>Bacillota</taxon>
        <taxon>Clostridia</taxon>
        <taxon>Eubacteriales</taxon>
        <taxon>Clostridiales Family XVII. Incertae Sedis</taxon>
        <taxon>Sulfobacillus</taxon>
    </lineage>
</organism>
<keyword evidence="10" id="KW-0813">Transport</keyword>
<dbReference type="InterPro" id="IPR003691">
    <property type="entry name" value="FluC"/>
</dbReference>
<evidence type="ECO:0000313" key="11">
    <source>
        <dbReference type="EMBL" id="PSR27207.1"/>
    </source>
</evidence>
<comment type="catalytic activity">
    <reaction evidence="8">
        <text>fluoride(in) = fluoride(out)</text>
        <dbReference type="Rhea" id="RHEA:76159"/>
        <dbReference type="ChEBI" id="CHEBI:17051"/>
    </reaction>
    <physiologicalReaction direction="left-to-right" evidence="8">
        <dbReference type="Rhea" id="RHEA:76160"/>
    </physiologicalReaction>
</comment>
<name>A0A2T2WY80_9FIRM</name>
<proteinExistence type="inferred from homology"/>
<keyword evidence="2 10" id="KW-1003">Cell membrane</keyword>
<comment type="function">
    <text evidence="9 10">Fluoride-specific ion channel. Important for reducing fluoride concentration in the cell, thus reducing its toxicity.</text>
</comment>
<keyword evidence="10" id="KW-0406">Ion transport</keyword>
<dbReference type="Proteomes" id="UP000242699">
    <property type="component" value="Unassembled WGS sequence"/>
</dbReference>
<evidence type="ECO:0000256" key="9">
    <source>
        <dbReference type="ARBA" id="ARBA00049940"/>
    </source>
</evidence>
<comment type="subcellular location">
    <subcellularLocation>
        <location evidence="1 10">Cell membrane</location>
        <topology evidence="1 10">Multi-pass membrane protein</topology>
    </subcellularLocation>
</comment>
<feature type="transmembrane region" description="Helical" evidence="10">
    <location>
        <begin position="90"/>
        <end position="115"/>
    </location>
</feature>
<evidence type="ECO:0000256" key="2">
    <source>
        <dbReference type="ARBA" id="ARBA00022475"/>
    </source>
</evidence>
<dbReference type="GO" id="GO:0062054">
    <property type="term" value="F:fluoride channel activity"/>
    <property type="evidence" value="ECO:0007669"/>
    <property type="project" value="UniProtKB-UniRule"/>
</dbReference>
<dbReference type="AlphaFoldDB" id="A0A2T2WY80"/>
<evidence type="ECO:0000256" key="1">
    <source>
        <dbReference type="ARBA" id="ARBA00004651"/>
    </source>
</evidence>